<dbReference type="CDD" id="cd01169">
    <property type="entry name" value="HMPP_kinase"/>
    <property type="match status" value="1"/>
</dbReference>
<dbReference type="Proteomes" id="UP001597541">
    <property type="component" value="Unassembled WGS sequence"/>
</dbReference>
<name>A0ABW5P7A3_9BACL</name>
<evidence type="ECO:0000256" key="8">
    <source>
        <dbReference type="ARBA" id="ARBA00022977"/>
    </source>
</evidence>
<dbReference type="InterPro" id="IPR013749">
    <property type="entry name" value="PM/HMP-P_kinase-1"/>
</dbReference>
<dbReference type="EC" id="2.7.1.49" evidence="5"/>
<evidence type="ECO:0000313" key="13">
    <source>
        <dbReference type="EMBL" id="MFD2611121.1"/>
    </source>
</evidence>
<comment type="pathway">
    <text evidence="3">Cofactor biosynthesis; thiamine diphosphate biosynthesis; 4-amino-2-methyl-5-diphosphomethylpyrimidine from 5-amino-1-(5-phospho-D-ribosyl)imidazole: step 3/3.</text>
</comment>
<keyword evidence="13" id="KW-0418">Kinase</keyword>
<dbReference type="GO" id="GO:0008972">
    <property type="term" value="F:phosphomethylpyrimidine kinase activity"/>
    <property type="evidence" value="ECO:0007669"/>
    <property type="project" value="UniProtKB-EC"/>
</dbReference>
<comment type="pathway">
    <text evidence="9">Cofactor biosynthesis; thiamine diphosphate biosynthesis; 4-amino-2-methyl-5-diphosphomethylpyrimidine from 5-amino-1-(5-phospho-D-ribosyl)imidazole: step 2/3.</text>
</comment>
<keyword evidence="8" id="KW-0784">Thiamine biosynthesis</keyword>
<organism evidence="13 14">
    <name type="scientific">Paenibacillus gansuensis</name>
    <dbReference type="NCBI Taxonomy" id="306542"/>
    <lineage>
        <taxon>Bacteria</taxon>
        <taxon>Bacillati</taxon>
        <taxon>Bacillota</taxon>
        <taxon>Bacilli</taxon>
        <taxon>Bacillales</taxon>
        <taxon>Paenibacillaceae</taxon>
        <taxon>Paenibacillus</taxon>
    </lineage>
</organism>
<comment type="catalytic activity">
    <reaction evidence="2">
        <text>4-amino-2-methyl-5-(phosphooxymethyl)pyrimidine + ATP = 4-amino-2-methyl-5-(diphosphooxymethyl)pyrimidine + ADP</text>
        <dbReference type="Rhea" id="RHEA:19893"/>
        <dbReference type="ChEBI" id="CHEBI:30616"/>
        <dbReference type="ChEBI" id="CHEBI:57841"/>
        <dbReference type="ChEBI" id="CHEBI:58354"/>
        <dbReference type="ChEBI" id="CHEBI:456216"/>
        <dbReference type="EC" id="2.7.4.7"/>
    </reaction>
</comment>
<evidence type="ECO:0000256" key="7">
    <source>
        <dbReference type="ARBA" id="ARBA00019161"/>
    </source>
</evidence>
<evidence type="ECO:0000313" key="14">
    <source>
        <dbReference type="Proteomes" id="UP001597541"/>
    </source>
</evidence>
<protein>
    <recommendedName>
        <fullName evidence="7">Hydroxymethylpyrimidine/phosphomethylpyrimidine kinase</fullName>
        <ecNumber evidence="5">2.7.1.49</ecNumber>
        <ecNumber evidence="6">2.7.4.7</ecNumber>
    </recommendedName>
    <alternativeName>
        <fullName evidence="10">Hydroxymethylpyrimidine kinase</fullName>
    </alternativeName>
    <alternativeName>
        <fullName evidence="11">Hydroxymethylpyrimidine phosphate kinase</fullName>
    </alternativeName>
</protein>
<evidence type="ECO:0000256" key="10">
    <source>
        <dbReference type="ARBA" id="ARBA00042102"/>
    </source>
</evidence>
<dbReference type="EMBL" id="JBHUME010000002">
    <property type="protein sequence ID" value="MFD2611121.1"/>
    <property type="molecule type" value="Genomic_DNA"/>
</dbReference>
<comment type="catalytic activity">
    <reaction evidence="1">
        <text>4-amino-5-hydroxymethyl-2-methylpyrimidine + ATP = 4-amino-2-methyl-5-(phosphooxymethyl)pyrimidine + ADP + H(+)</text>
        <dbReference type="Rhea" id="RHEA:23096"/>
        <dbReference type="ChEBI" id="CHEBI:15378"/>
        <dbReference type="ChEBI" id="CHEBI:16892"/>
        <dbReference type="ChEBI" id="CHEBI:30616"/>
        <dbReference type="ChEBI" id="CHEBI:58354"/>
        <dbReference type="ChEBI" id="CHEBI:456216"/>
        <dbReference type="EC" id="2.7.1.49"/>
    </reaction>
</comment>
<dbReference type="PANTHER" id="PTHR20858">
    <property type="entry name" value="PHOSPHOMETHYLPYRIMIDINE KINASE"/>
    <property type="match status" value="1"/>
</dbReference>
<dbReference type="NCBIfam" id="TIGR00097">
    <property type="entry name" value="HMP-P_kinase"/>
    <property type="match status" value="1"/>
</dbReference>
<keyword evidence="14" id="KW-1185">Reference proteome</keyword>
<evidence type="ECO:0000256" key="6">
    <source>
        <dbReference type="ARBA" id="ARBA00012963"/>
    </source>
</evidence>
<evidence type="ECO:0000256" key="2">
    <source>
        <dbReference type="ARBA" id="ARBA00000565"/>
    </source>
</evidence>
<evidence type="ECO:0000259" key="12">
    <source>
        <dbReference type="Pfam" id="PF08543"/>
    </source>
</evidence>
<reference evidence="14" key="1">
    <citation type="journal article" date="2019" name="Int. J. Syst. Evol. Microbiol.">
        <title>The Global Catalogue of Microorganisms (GCM) 10K type strain sequencing project: providing services to taxonomists for standard genome sequencing and annotation.</title>
        <authorList>
            <consortium name="The Broad Institute Genomics Platform"/>
            <consortium name="The Broad Institute Genome Sequencing Center for Infectious Disease"/>
            <person name="Wu L."/>
            <person name="Ma J."/>
        </authorList>
    </citation>
    <scope>NUCLEOTIDE SEQUENCE [LARGE SCALE GENOMIC DNA]</scope>
    <source>
        <strain evidence="14">KCTC 3950</strain>
    </source>
</reference>
<dbReference type="GO" id="GO:0008902">
    <property type="term" value="F:hydroxymethylpyrimidine kinase activity"/>
    <property type="evidence" value="ECO:0007669"/>
    <property type="project" value="UniProtKB-EC"/>
</dbReference>
<comment type="similarity">
    <text evidence="4">Belongs to the ThiD family.</text>
</comment>
<dbReference type="Gene3D" id="3.40.1190.20">
    <property type="match status" value="1"/>
</dbReference>
<evidence type="ECO:0000256" key="5">
    <source>
        <dbReference type="ARBA" id="ARBA00012135"/>
    </source>
</evidence>
<dbReference type="PANTHER" id="PTHR20858:SF17">
    <property type="entry name" value="HYDROXYMETHYLPYRIMIDINE_PHOSPHOMETHYLPYRIMIDINE KINASE THI20-RELATED"/>
    <property type="match status" value="1"/>
</dbReference>
<evidence type="ECO:0000256" key="11">
    <source>
        <dbReference type="ARBA" id="ARBA00043176"/>
    </source>
</evidence>
<evidence type="ECO:0000256" key="4">
    <source>
        <dbReference type="ARBA" id="ARBA00009879"/>
    </source>
</evidence>
<dbReference type="InterPro" id="IPR004399">
    <property type="entry name" value="HMP/HMP-P_kinase_dom"/>
</dbReference>
<comment type="caution">
    <text evidence="13">The sequence shown here is derived from an EMBL/GenBank/DDBJ whole genome shotgun (WGS) entry which is preliminary data.</text>
</comment>
<keyword evidence="13" id="KW-0808">Transferase</keyword>
<proteinExistence type="inferred from homology"/>
<dbReference type="EC" id="2.7.4.7" evidence="6"/>
<accession>A0ABW5P7A3</accession>
<evidence type="ECO:0000256" key="3">
    <source>
        <dbReference type="ARBA" id="ARBA00004769"/>
    </source>
</evidence>
<gene>
    <name evidence="13" type="primary">thiD</name>
    <name evidence="13" type="ORF">ACFSUF_01630</name>
</gene>
<feature type="domain" description="Pyridoxamine kinase/Phosphomethylpyrimidine kinase" evidence="12">
    <location>
        <begin position="13"/>
        <end position="259"/>
    </location>
</feature>
<dbReference type="SUPFAM" id="SSF53613">
    <property type="entry name" value="Ribokinase-like"/>
    <property type="match status" value="1"/>
</dbReference>
<sequence length="280" mass="29477">MTICKALTIAGSDSGGGAGIQADLKTFQELDVFGMSAVTAVTAQNTLGVHGVYPLGAVALIAQLDAVGTDLQPDALKTGMLFDQSCIKAAADRIRHYRWRNVTADPVMMAKNGQPLLQPDAVRTMIELLFPLCTLITPNLPEAAALTGMKDICGMDRKREAARRLHAMGPTYVLLKGGHDESDPSVTDLLYDGEAFIEFSGTRISTRHTHGTGCTLSAAITAELAKGATVPAAVATGKAFVQAAIEDALHIGAGQGPTHHGAFRRRLQEGIVEQGVESIC</sequence>
<dbReference type="Pfam" id="PF08543">
    <property type="entry name" value="Phos_pyr_kin"/>
    <property type="match status" value="1"/>
</dbReference>
<evidence type="ECO:0000256" key="9">
    <source>
        <dbReference type="ARBA" id="ARBA00037917"/>
    </source>
</evidence>
<evidence type="ECO:0000256" key="1">
    <source>
        <dbReference type="ARBA" id="ARBA00000151"/>
    </source>
</evidence>
<dbReference type="InterPro" id="IPR029056">
    <property type="entry name" value="Ribokinase-like"/>
</dbReference>
<dbReference type="RefSeq" id="WP_377599454.1">
    <property type="nucleotide sequence ID" value="NZ_JBHUME010000002.1"/>
</dbReference>